<protein>
    <recommendedName>
        <fullName evidence="4">Tryptophan 2-monooxygenase</fullName>
        <ecNumber evidence="3">1.13.12.3</ecNumber>
    </recommendedName>
</protein>
<evidence type="ECO:0000256" key="6">
    <source>
        <dbReference type="ARBA" id="ARBA00047321"/>
    </source>
</evidence>
<dbReference type="EMBL" id="JANTHZ010000007">
    <property type="protein sequence ID" value="MCS0496517.1"/>
    <property type="molecule type" value="Genomic_DNA"/>
</dbReference>
<evidence type="ECO:0000259" key="7">
    <source>
        <dbReference type="Pfam" id="PF01593"/>
    </source>
</evidence>
<evidence type="ECO:0000256" key="4">
    <source>
        <dbReference type="ARBA" id="ARBA00017871"/>
    </source>
</evidence>
<dbReference type="Pfam" id="PF13450">
    <property type="entry name" value="NAD_binding_8"/>
    <property type="match status" value="1"/>
</dbReference>
<dbReference type="InterPro" id="IPR036188">
    <property type="entry name" value="FAD/NAD-bd_sf"/>
</dbReference>
<proteinExistence type="inferred from homology"/>
<dbReference type="EC" id="1.13.12.3" evidence="3"/>
<comment type="pathway">
    <text evidence="1">Plant hormone metabolism; auxin biosynthesis.</text>
</comment>
<accession>A0A9X2PJT5</accession>
<dbReference type="Proteomes" id="UP001151088">
    <property type="component" value="Unassembled WGS sequence"/>
</dbReference>
<dbReference type="InterPro" id="IPR050281">
    <property type="entry name" value="Flavin_monoamine_oxidase"/>
</dbReference>
<dbReference type="PANTHER" id="PTHR10742">
    <property type="entry name" value="FLAVIN MONOAMINE OXIDASE"/>
    <property type="match status" value="1"/>
</dbReference>
<sequence length="422" mass="44205">MAYDADIAIIGAGAAGVGAARRLVGTGLSVLVLEALPRVGGRAWTREAAGIAVDLGCGWLHSADRNPWCGIAEEVGFAIDRSEPGWGAQYGDLGAPAEQWRAARQAFDDWSERLAAEPPASDRASDALEPGGRWTAYLEALSGYISGDELERISARDYVAYSEASTYRNWRVRAGYGTLIASSLPADTSLRLATPVEAVTLKADGVALATPAGTVRCRAAIVTASTHVLAGESIRWPAGLDPWREAATRLPLGRNEKLFLEIVGTGPFEPETHVLGAIDDPATGAYYIRPLGRPVIECFLGGAGARAAEAEGHEAAYARAIDELAGLFGASVRGCLRPFMASDWAATPTIGGGYSYARPGCAPSRLALARPFEDRLFFAGEATHPTDFSTAHGAYETGMRAAGEAMAALTLRPSRAGAGAKG</sequence>
<feature type="domain" description="Amine oxidase" evidence="7">
    <location>
        <begin position="105"/>
        <end position="404"/>
    </location>
</feature>
<dbReference type="RefSeq" id="WP_258733681.1">
    <property type="nucleotide sequence ID" value="NZ_JANTHZ010000007.1"/>
</dbReference>
<dbReference type="GO" id="GO:0050361">
    <property type="term" value="F:tryptophan 2-monooxygenase activity"/>
    <property type="evidence" value="ECO:0007669"/>
    <property type="project" value="UniProtKB-EC"/>
</dbReference>
<reference evidence="8" key="1">
    <citation type="submission" date="2022-08" db="EMBL/GenBank/DDBJ databases">
        <authorList>
            <person name="Li F."/>
        </authorList>
    </citation>
    <scope>NUCLEOTIDE SEQUENCE</scope>
    <source>
        <strain evidence="8">MQZ15Z-1</strain>
    </source>
</reference>
<dbReference type="SUPFAM" id="SSF54373">
    <property type="entry name" value="FAD-linked reductases, C-terminal domain"/>
    <property type="match status" value="1"/>
</dbReference>
<evidence type="ECO:0000256" key="1">
    <source>
        <dbReference type="ARBA" id="ARBA00004814"/>
    </source>
</evidence>
<evidence type="ECO:0000256" key="2">
    <source>
        <dbReference type="ARBA" id="ARBA00005833"/>
    </source>
</evidence>
<dbReference type="PANTHER" id="PTHR10742:SF410">
    <property type="entry name" value="LYSINE-SPECIFIC HISTONE DEMETHYLASE 2"/>
    <property type="match status" value="1"/>
</dbReference>
<dbReference type="GO" id="GO:0009851">
    <property type="term" value="P:auxin biosynthetic process"/>
    <property type="evidence" value="ECO:0007669"/>
    <property type="project" value="UniProtKB-KW"/>
</dbReference>
<name>A0A9X2PJT5_9HYPH</name>
<dbReference type="Gene3D" id="3.50.50.60">
    <property type="entry name" value="FAD/NAD(P)-binding domain"/>
    <property type="match status" value="1"/>
</dbReference>
<evidence type="ECO:0000313" key="9">
    <source>
        <dbReference type="Proteomes" id="UP001151088"/>
    </source>
</evidence>
<gene>
    <name evidence="8" type="ORF">NVS89_15550</name>
</gene>
<dbReference type="SUPFAM" id="SSF51905">
    <property type="entry name" value="FAD/NAD(P)-binding domain"/>
    <property type="match status" value="1"/>
</dbReference>
<organism evidence="8 9">
    <name type="scientific">Ancylobacter mangrovi</name>
    <dbReference type="NCBI Taxonomy" id="2972472"/>
    <lineage>
        <taxon>Bacteria</taxon>
        <taxon>Pseudomonadati</taxon>
        <taxon>Pseudomonadota</taxon>
        <taxon>Alphaproteobacteria</taxon>
        <taxon>Hyphomicrobiales</taxon>
        <taxon>Xanthobacteraceae</taxon>
        <taxon>Ancylobacter</taxon>
    </lineage>
</organism>
<comment type="caution">
    <text evidence="8">The sequence shown here is derived from an EMBL/GenBank/DDBJ whole genome shotgun (WGS) entry which is preliminary data.</text>
</comment>
<comment type="catalytic activity">
    <reaction evidence="6">
        <text>L-tryptophan + O2 = indole-3-acetamide + CO2 + H2O</text>
        <dbReference type="Rhea" id="RHEA:16165"/>
        <dbReference type="ChEBI" id="CHEBI:15377"/>
        <dbReference type="ChEBI" id="CHEBI:15379"/>
        <dbReference type="ChEBI" id="CHEBI:16031"/>
        <dbReference type="ChEBI" id="CHEBI:16526"/>
        <dbReference type="ChEBI" id="CHEBI:57912"/>
        <dbReference type="EC" id="1.13.12.3"/>
    </reaction>
</comment>
<dbReference type="InterPro" id="IPR002937">
    <property type="entry name" value="Amino_oxidase"/>
</dbReference>
<dbReference type="Pfam" id="PF01593">
    <property type="entry name" value="Amino_oxidase"/>
    <property type="match status" value="1"/>
</dbReference>
<comment type="similarity">
    <text evidence="2">Belongs to the tryptophan 2-monooxygenase family.</text>
</comment>
<evidence type="ECO:0000313" key="8">
    <source>
        <dbReference type="EMBL" id="MCS0496517.1"/>
    </source>
</evidence>
<evidence type="ECO:0000256" key="3">
    <source>
        <dbReference type="ARBA" id="ARBA00012535"/>
    </source>
</evidence>
<evidence type="ECO:0000256" key="5">
    <source>
        <dbReference type="ARBA" id="ARBA00023070"/>
    </source>
</evidence>
<keyword evidence="5" id="KW-0073">Auxin biosynthesis</keyword>
<keyword evidence="9" id="KW-1185">Reference proteome</keyword>
<dbReference type="AlphaFoldDB" id="A0A9X2PJT5"/>
<dbReference type="PRINTS" id="PR00420">
    <property type="entry name" value="RNGMNOXGNASE"/>
</dbReference>